<dbReference type="GO" id="GO:0071949">
    <property type="term" value="F:FAD binding"/>
    <property type="evidence" value="ECO:0007669"/>
    <property type="project" value="InterPro"/>
</dbReference>
<dbReference type="PRINTS" id="PR00420">
    <property type="entry name" value="RNGMNOXGNASE"/>
</dbReference>
<feature type="domain" description="FAD-binding" evidence="6">
    <location>
        <begin position="5"/>
        <end position="295"/>
    </location>
</feature>
<dbReference type="AlphaFoldDB" id="A0A382EYV0"/>
<keyword evidence="5" id="KW-0503">Monooxygenase</keyword>
<reference evidence="7" key="1">
    <citation type="submission" date="2018-05" db="EMBL/GenBank/DDBJ databases">
        <authorList>
            <person name="Lanie J.A."/>
            <person name="Ng W.-L."/>
            <person name="Kazmierczak K.M."/>
            <person name="Andrzejewski T.M."/>
            <person name="Davidsen T.M."/>
            <person name="Wayne K.J."/>
            <person name="Tettelin H."/>
            <person name="Glass J.I."/>
            <person name="Rusch D."/>
            <person name="Podicherti R."/>
            <person name="Tsui H.-C.T."/>
            <person name="Winkler M.E."/>
        </authorList>
    </citation>
    <scope>NUCLEOTIDE SEQUENCE</scope>
</reference>
<organism evidence="7">
    <name type="scientific">marine metagenome</name>
    <dbReference type="NCBI Taxonomy" id="408172"/>
    <lineage>
        <taxon>unclassified sequences</taxon>
        <taxon>metagenomes</taxon>
        <taxon>ecological metagenomes</taxon>
    </lineage>
</organism>
<evidence type="ECO:0000256" key="5">
    <source>
        <dbReference type="ARBA" id="ARBA00023033"/>
    </source>
</evidence>
<evidence type="ECO:0000256" key="3">
    <source>
        <dbReference type="ARBA" id="ARBA00022827"/>
    </source>
</evidence>
<feature type="non-terminal residue" evidence="7">
    <location>
        <position position="296"/>
    </location>
</feature>
<evidence type="ECO:0000313" key="7">
    <source>
        <dbReference type="EMBL" id="SVB55900.1"/>
    </source>
</evidence>
<proteinExistence type="predicted"/>
<name>A0A382EYV0_9ZZZZ</name>
<evidence type="ECO:0000256" key="2">
    <source>
        <dbReference type="ARBA" id="ARBA00022630"/>
    </source>
</evidence>
<keyword evidence="3" id="KW-0274">FAD</keyword>
<evidence type="ECO:0000259" key="6">
    <source>
        <dbReference type="Pfam" id="PF01494"/>
    </source>
</evidence>
<dbReference type="InterPro" id="IPR002938">
    <property type="entry name" value="FAD-bd"/>
</dbReference>
<evidence type="ECO:0000256" key="4">
    <source>
        <dbReference type="ARBA" id="ARBA00023002"/>
    </source>
</evidence>
<keyword evidence="4" id="KW-0560">Oxidoreductase</keyword>
<dbReference type="SUPFAM" id="SSF54373">
    <property type="entry name" value="FAD-linked reductases, C-terminal domain"/>
    <property type="match status" value="1"/>
</dbReference>
<gene>
    <name evidence="7" type="ORF">METZ01_LOCUS208754</name>
</gene>
<dbReference type="PANTHER" id="PTHR13789:SF318">
    <property type="entry name" value="GERANYLGERANYL DIPHOSPHATE REDUCTASE"/>
    <property type="match status" value="1"/>
</dbReference>
<dbReference type="PANTHER" id="PTHR13789">
    <property type="entry name" value="MONOOXYGENASE"/>
    <property type="match status" value="1"/>
</dbReference>
<protein>
    <recommendedName>
        <fullName evidence="6">FAD-binding domain-containing protein</fullName>
    </recommendedName>
</protein>
<dbReference type="EMBL" id="UINC01047082">
    <property type="protein sequence ID" value="SVB55900.1"/>
    <property type="molecule type" value="Genomic_DNA"/>
</dbReference>
<dbReference type="Pfam" id="PF01494">
    <property type="entry name" value="FAD_binding_3"/>
    <property type="match status" value="1"/>
</dbReference>
<comment type="cofactor">
    <cofactor evidence="1">
        <name>FAD</name>
        <dbReference type="ChEBI" id="CHEBI:57692"/>
    </cofactor>
</comment>
<dbReference type="InterPro" id="IPR036188">
    <property type="entry name" value="FAD/NAD-bd_sf"/>
</dbReference>
<dbReference type="GO" id="GO:0004497">
    <property type="term" value="F:monooxygenase activity"/>
    <property type="evidence" value="ECO:0007669"/>
    <property type="project" value="UniProtKB-KW"/>
</dbReference>
<sequence length="296" mass="32297">MRKIGTHVEVFEQAGAFKRVGAAINMTPNAVKVLDGLGLGKSIRSTAHIPPYRISRMWDTGLETSRVELGDTAQKRYGAPTLLMHRADLLTALEASVPPNFVHMNKKLIRLINEGNSVILSFEDGSSFVADGVIGADGIHSIVREELFGPEAPIFAGMSAYRSIISLQLLDGKNLNNFVKWWGPTPQSQIVMFLINRGKEFFVFATMPEVSGGIESWSKEGDIGALRSHFGKFHGDAKAVLYACDETLQTALYERNPLSRWSEGAVTLIGDACHAMMPFMAQGAAMGLEDAVVLSR</sequence>
<evidence type="ECO:0000256" key="1">
    <source>
        <dbReference type="ARBA" id="ARBA00001974"/>
    </source>
</evidence>
<dbReference type="SUPFAM" id="SSF51905">
    <property type="entry name" value="FAD/NAD(P)-binding domain"/>
    <property type="match status" value="1"/>
</dbReference>
<dbReference type="InterPro" id="IPR050493">
    <property type="entry name" value="FAD-dep_Monooxygenase_BioMet"/>
</dbReference>
<accession>A0A382EYV0</accession>
<dbReference type="Gene3D" id="3.50.50.60">
    <property type="entry name" value="FAD/NAD(P)-binding domain"/>
    <property type="match status" value="1"/>
</dbReference>
<keyword evidence="2" id="KW-0285">Flavoprotein</keyword>